<reference evidence="1 2" key="1">
    <citation type="submission" date="2011-11" db="EMBL/GenBank/DDBJ databases">
        <title>Complete sequence of Granulicella mallensis MP5ACTX8.</title>
        <authorList>
            <consortium name="US DOE Joint Genome Institute"/>
            <person name="Lucas S."/>
            <person name="Copeland A."/>
            <person name="Lapidus A."/>
            <person name="Cheng J.-F."/>
            <person name="Goodwin L."/>
            <person name="Pitluck S."/>
            <person name="Peters L."/>
            <person name="Lu M."/>
            <person name="Detter J.C."/>
            <person name="Han C."/>
            <person name="Tapia R."/>
            <person name="Land M."/>
            <person name="Hauser L."/>
            <person name="Kyrpides N."/>
            <person name="Ivanova N."/>
            <person name="Mikhailova N."/>
            <person name="Pagani I."/>
            <person name="Rawat S."/>
            <person name="Mannisto M."/>
            <person name="Haggblom M."/>
            <person name="Woyke T."/>
        </authorList>
    </citation>
    <scope>NUCLEOTIDE SEQUENCE [LARGE SCALE GENOMIC DNA]</scope>
    <source>
        <strain evidence="2">ATCC BAA-1857 / DSM 23137 / MP5ACTX8</strain>
    </source>
</reference>
<dbReference type="Proteomes" id="UP000007113">
    <property type="component" value="Chromosome"/>
</dbReference>
<proteinExistence type="predicted"/>
<accession>G8NWB6</accession>
<organism evidence="1 2">
    <name type="scientific">Granulicella mallensis (strain ATCC BAA-1857 / DSM 23137 / MP5ACTX8)</name>
    <dbReference type="NCBI Taxonomy" id="682795"/>
    <lineage>
        <taxon>Bacteria</taxon>
        <taxon>Pseudomonadati</taxon>
        <taxon>Acidobacteriota</taxon>
        <taxon>Terriglobia</taxon>
        <taxon>Terriglobales</taxon>
        <taxon>Acidobacteriaceae</taxon>
        <taxon>Granulicella</taxon>
    </lineage>
</organism>
<dbReference type="EMBL" id="CP003130">
    <property type="protein sequence ID" value="AEU36628.1"/>
    <property type="molecule type" value="Genomic_DNA"/>
</dbReference>
<evidence type="ECO:0000313" key="1">
    <source>
        <dbReference type="EMBL" id="AEU36628.1"/>
    </source>
</evidence>
<name>G8NWB6_GRAMM</name>
<evidence type="ECO:0000313" key="2">
    <source>
        <dbReference type="Proteomes" id="UP000007113"/>
    </source>
</evidence>
<keyword evidence="2" id="KW-1185">Reference proteome</keyword>
<dbReference type="HOGENOM" id="CLU_2569053_0_0_0"/>
<gene>
    <name evidence="1" type="ordered locus">AciX8_2311</name>
</gene>
<dbReference type="AlphaFoldDB" id="G8NWB6"/>
<dbReference type="KEGG" id="gma:AciX8_2311"/>
<sequence length="81" mass="8562">MGMRAKNWLVPIERPFRAYISQVILTQGFTLDAERDANACGALCVLTLDAECGANVCSALCVLTLGCDGVAPSGLEPVLFT</sequence>
<protein>
    <submittedName>
        <fullName evidence="1">Uncharacterized protein</fullName>
    </submittedName>
</protein>